<reference evidence="1 2" key="2">
    <citation type="submission" date="2020-08" db="EMBL/GenBank/DDBJ databases">
        <authorList>
            <person name="Ueki A."/>
            <person name="Tonouchi A."/>
        </authorList>
    </citation>
    <scope>NUCLEOTIDE SEQUENCE [LARGE SCALE GENOMIC DNA]</scope>
    <source>
        <strain evidence="1 2">CTTW</strain>
    </source>
</reference>
<dbReference type="Proteomes" id="UP000515703">
    <property type="component" value="Chromosome"/>
</dbReference>
<name>A0A7I8DJ43_9FIRM</name>
<accession>A0A7I8DJ43</accession>
<proteinExistence type="predicted"/>
<dbReference type="EMBL" id="AP023368">
    <property type="protein sequence ID" value="BCJ98518.1"/>
    <property type="molecule type" value="Genomic_DNA"/>
</dbReference>
<reference evidence="1 2" key="1">
    <citation type="submission" date="2020-08" db="EMBL/GenBank/DDBJ databases">
        <title>Draft genome sequencing of an Anaerocolumna strain isolated from anoxic soil subjected to BSD treatment.</title>
        <authorList>
            <person name="Uek A."/>
            <person name="Tonouchi A."/>
        </authorList>
    </citation>
    <scope>NUCLEOTIDE SEQUENCE [LARGE SCALE GENOMIC DNA]</scope>
    <source>
        <strain evidence="1 2">CTTW</strain>
    </source>
</reference>
<evidence type="ECO:0000313" key="2">
    <source>
        <dbReference type="Proteomes" id="UP000515703"/>
    </source>
</evidence>
<evidence type="ECO:0000313" key="1">
    <source>
        <dbReference type="EMBL" id="BCJ98518.1"/>
    </source>
</evidence>
<protein>
    <submittedName>
        <fullName evidence="1">Uncharacterized protein</fullName>
    </submittedName>
</protein>
<sequence length="58" mass="6443">MSTIINPACKCINKKCKNHGNCKACQATHKARPLNNQSYCKAGPVKFVVRGLVEKLHF</sequence>
<gene>
    <name evidence="1" type="ORF">bsdcttw_15590</name>
</gene>
<dbReference type="KEGG" id="acht:bsdcttw_15590"/>
<keyword evidence="2" id="KW-1185">Reference proteome</keyword>
<dbReference type="AlphaFoldDB" id="A0A7I8DJ43"/>
<organism evidence="1 2">
    <name type="scientific">Anaerocolumna chitinilytica</name>
    <dbReference type="NCBI Taxonomy" id="1727145"/>
    <lineage>
        <taxon>Bacteria</taxon>
        <taxon>Bacillati</taxon>
        <taxon>Bacillota</taxon>
        <taxon>Clostridia</taxon>
        <taxon>Lachnospirales</taxon>
        <taxon>Lachnospiraceae</taxon>
        <taxon>Anaerocolumna</taxon>
    </lineage>
</organism>